<evidence type="ECO:0000313" key="2">
    <source>
        <dbReference type="EMBL" id="CAK4031802.1"/>
    </source>
</evidence>
<reference evidence="2" key="1">
    <citation type="submission" date="2023-11" db="EMBL/GenBank/DDBJ databases">
        <authorList>
            <person name="Alioto T."/>
            <person name="Alioto T."/>
            <person name="Gomez Garrido J."/>
        </authorList>
    </citation>
    <scope>NUCLEOTIDE SEQUENCE</scope>
</reference>
<gene>
    <name evidence="2" type="ORF">LECACI_7A006960</name>
</gene>
<dbReference type="PANTHER" id="PTHR24148:SF64">
    <property type="entry name" value="HETEROKARYON INCOMPATIBILITY DOMAIN-CONTAINING PROTEIN"/>
    <property type="match status" value="1"/>
</dbReference>
<protein>
    <recommendedName>
        <fullName evidence="1">Heterokaryon incompatibility domain-containing protein</fullName>
    </recommendedName>
</protein>
<dbReference type="Pfam" id="PF06985">
    <property type="entry name" value="HET"/>
    <property type="match status" value="1"/>
</dbReference>
<proteinExistence type="predicted"/>
<dbReference type="InterPro" id="IPR010730">
    <property type="entry name" value="HET"/>
</dbReference>
<dbReference type="Proteomes" id="UP001296104">
    <property type="component" value="Unassembled WGS sequence"/>
</dbReference>
<accession>A0AAI8Z3K6</accession>
<keyword evidence="3" id="KW-1185">Reference proteome</keyword>
<feature type="domain" description="Heterokaryon incompatibility" evidence="1">
    <location>
        <begin position="107"/>
        <end position="213"/>
    </location>
</feature>
<comment type="caution">
    <text evidence="2">The sequence shown here is derived from an EMBL/GenBank/DDBJ whole genome shotgun (WGS) entry which is preliminary data.</text>
</comment>
<evidence type="ECO:0000259" key="1">
    <source>
        <dbReference type="Pfam" id="PF06985"/>
    </source>
</evidence>
<sequence length="302" mass="34005">MRASFVQNHSFSRLSPRWEHLPQPGYHEDVTDPTLYGNEDETAFGTTDLTNALSKIESSLESLYSTCKSPGPLFVRLHKFELSNNIDEPFRASMRVICLAVFDQSSSLSHAWGTGINTEYTTCDDVQLPISLSLLGALRRILENTSEEAQSRPSLPPFKRVIRVDAVCLNQKEDEDRAQQVQTIGLVFGLSRSLIIWLGEAANKQSVFSSQALRGVIYGSEAANVLRDLLRSPWFQHRRVIPELLNPVPGSRFMLHGNFCFYLDQLFVWIDRLNQSGSIIKSVDLRTASVLDPILKNTVFSD</sequence>
<dbReference type="InterPro" id="IPR052895">
    <property type="entry name" value="HetReg/Transcr_Mod"/>
</dbReference>
<dbReference type="PANTHER" id="PTHR24148">
    <property type="entry name" value="ANKYRIN REPEAT DOMAIN-CONTAINING PROTEIN 39 HOMOLOG-RELATED"/>
    <property type="match status" value="1"/>
</dbReference>
<dbReference type="AlphaFoldDB" id="A0AAI8Z3K6"/>
<dbReference type="EMBL" id="CAVMBE010000053">
    <property type="protein sequence ID" value="CAK4031802.1"/>
    <property type="molecule type" value="Genomic_DNA"/>
</dbReference>
<name>A0AAI8Z3K6_9PEZI</name>
<evidence type="ECO:0000313" key="3">
    <source>
        <dbReference type="Proteomes" id="UP001296104"/>
    </source>
</evidence>
<organism evidence="2 3">
    <name type="scientific">Lecanosticta acicola</name>
    <dbReference type="NCBI Taxonomy" id="111012"/>
    <lineage>
        <taxon>Eukaryota</taxon>
        <taxon>Fungi</taxon>
        <taxon>Dikarya</taxon>
        <taxon>Ascomycota</taxon>
        <taxon>Pezizomycotina</taxon>
        <taxon>Dothideomycetes</taxon>
        <taxon>Dothideomycetidae</taxon>
        <taxon>Mycosphaerellales</taxon>
        <taxon>Mycosphaerellaceae</taxon>
        <taxon>Lecanosticta</taxon>
    </lineage>
</organism>